<dbReference type="InterPro" id="IPR005174">
    <property type="entry name" value="KIB1-4_b-propeller"/>
</dbReference>
<dbReference type="Pfam" id="PF03478">
    <property type="entry name" value="Beta-prop_KIB1-4"/>
    <property type="match status" value="1"/>
</dbReference>
<sequence length="385" mass="44097">MSLVVMDNATEAPTGSEEEKEERCWSNLQVDILSMIKSHLFGADRIWFHAVCKAWNSVPSQVRWLPSPARQPSEVMRFPTLVFSGRNTSVCKFFNPLLNKTHSIIFPELANSQIRFSKGGWLLVTQGNSKIFFFNPFTKEKINLPDLPIEEHKFTEISFSSLPTAPDCIVLAISILCLNDVKFSCIRRGESCWKTFEEYSDTNVYMPCYSNPVFFDGAFHCLSEKRGSLSIFDPNNDEDFWIELKELEKPIRKPVDQCYLTECDGELMAVYEGHLGRTIDVFKLDKSAMIWKRVNNLGNMALFLSPRASISAPPIRGVASKMENKVYFPRFKGEEGVFYSLSTGKFHSFDLGYTAENFIGTKQQMHCAWIEPSFEKHSIEDLLWC</sequence>
<evidence type="ECO:0000313" key="3">
    <source>
        <dbReference type="EMBL" id="GKV20689.1"/>
    </source>
</evidence>
<accession>A0AAV5K193</accession>
<dbReference type="PANTHER" id="PTHR33127:SF5">
    <property type="entry name" value="TRANSMEMBRANE PROTEIN"/>
    <property type="match status" value="1"/>
</dbReference>
<name>A0AAV5K193_9ROSI</name>
<dbReference type="Proteomes" id="UP001054252">
    <property type="component" value="Unassembled WGS sequence"/>
</dbReference>
<dbReference type="SUPFAM" id="SSF69322">
    <property type="entry name" value="Tricorn protease domain 2"/>
    <property type="match status" value="1"/>
</dbReference>
<proteinExistence type="predicted"/>
<comment type="caution">
    <text evidence="3">The sequence shown here is derived from an EMBL/GenBank/DDBJ whole genome shotgun (WGS) entry which is preliminary data.</text>
</comment>
<dbReference type="AlphaFoldDB" id="A0AAV5K193"/>
<reference evidence="3 4" key="1">
    <citation type="journal article" date="2021" name="Commun. Biol.">
        <title>The genome of Shorea leprosula (Dipterocarpaceae) highlights the ecological relevance of drought in aseasonal tropical rainforests.</title>
        <authorList>
            <person name="Ng K.K.S."/>
            <person name="Kobayashi M.J."/>
            <person name="Fawcett J.A."/>
            <person name="Hatakeyama M."/>
            <person name="Paape T."/>
            <person name="Ng C.H."/>
            <person name="Ang C.C."/>
            <person name="Tnah L.H."/>
            <person name="Lee C.T."/>
            <person name="Nishiyama T."/>
            <person name="Sese J."/>
            <person name="O'Brien M.J."/>
            <person name="Copetti D."/>
            <person name="Mohd Noor M.I."/>
            <person name="Ong R.C."/>
            <person name="Putra M."/>
            <person name="Sireger I.Z."/>
            <person name="Indrioko S."/>
            <person name="Kosugi Y."/>
            <person name="Izuno A."/>
            <person name="Isagi Y."/>
            <person name="Lee S.L."/>
            <person name="Shimizu K.K."/>
        </authorList>
    </citation>
    <scope>NUCLEOTIDE SEQUENCE [LARGE SCALE GENOMIC DNA]</scope>
    <source>
        <strain evidence="3">214</strain>
    </source>
</reference>
<evidence type="ECO:0000259" key="2">
    <source>
        <dbReference type="Pfam" id="PF03478"/>
    </source>
</evidence>
<feature type="region of interest" description="Disordered" evidence="1">
    <location>
        <begin position="1"/>
        <end position="20"/>
    </location>
</feature>
<dbReference type="PANTHER" id="PTHR33127">
    <property type="entry name" value="TRANSMEMBRANE PROTEIN"/>
    <property type="match status" value="1"/>
</dbReference>
<keyword evidence="4" id="KW-1185">Reference proteome</keyword>
<evidence type="ECO:0000313" key="4">
    <source>
        <dbReference type="Proteomes" id="UP001054252"/>
    </source>
</evidence>
<evidence type="ECO:0000256" key="1">
    <source>
        <dbReference type="SAM" id="MobiDB-lite"/>
    </source>
</evidence>
<protein>
    <recommendedName>
        <fullName evidence="2">KIB1-4 beta-propeller domain-containing protein</fullName>
    </recommendedName>
</protein>
<dbReference type="EMBL" id="BPVZ01000055">
    <property type="protein sequence ID" value="GKV20689.1"/>
    <property type="molecule type" value="Genomic_DNA"/>
</dbReference>
<organism evidence="3 4">
    <name type="scientific">Rubroshorea leprosula</name>
    <dbReference type="NCBI Taxonomy" id="152421"/>
    <lineage>
        <taxon>Eukaryota</taxon>
        <taxon>Viridiplantae</taxon>
        <taxon>Streptophyta</taxon>
        <taxon>Embryophyta</taxon>
        <taxon>Tracheophyta</taxon>
        <taxon>Spermatophyta</taxon>
        <taxon>Magnoliopsida</taxon>
        <taxon>eudicotyledons</taxon>
        <taxon>Gunneridae</taxon>
        <taxon>Pentapetalae</taxon>
        <taxon>rosids</taxon>
        <taxon>malvids</taxon>
        <taxon>Malvales</taxon>
        <taxon>Dipterocarpaceae</taxon>
        <taxon>Rubroshorea</taxon>
    </lineage>
</organism>
<feature type="domain" description="KIB1-4 beta-propeller" evidence="2">
    <location>
        <begin position="93"/>
        <end position="330"/>
    </location>
</feature>
<gene>
    <name evidence="3" type="ORF">SLEP1_g30776</name>
</gene>